<feature type="region of interest" description="Disordered" evidence="1">
    <location>
        <begin position="76"/>
        <end position="99"/>
    </location>
</feature>
<name>A0A2M4CZY0_ANODA</name>
<dbReference type="EMBL" id="GGFL01006714">
    <property type="protein sequence ID" value="MBW70892.1"/>
    <property type="molecule type" value="Transcribed_RNA"/>
</dbReference>
<dbReference type="AlphaFoldDB" id="A0A2M4CZY0"/>
<feature type="compositionally biased region" description="Basic and acidic residues" evidence="1">
    <location>
        <begin position="85"/>
        <end position="99"/>
    </location>
</feature>
<evidence type="ECO:0000256" key="1">
    <source>
        <dbReference type="SAM" id="MobiDB-lite"/>
    </source>
</evidence>
<protein>
    <submittedName>
        <fullName evidence="2">Putative secreted protein</fullName>
    </submittedName>
</protein>
<organism evidence="2">
    <name type="scientific">Anopheles darlingi</name>
    <name type="common">Mosquito</name>
    <dbReference type="NCBI Taxonomy" id="43151"/>
    <lineage>
        <taxon>Eukaryota</taxon>
        <taxon>Metazoa</taxon>
        <taxon>Ecdysozoa</taxon>
        <taxon>Arthropoda</taxon>
        <taxon>Hexapoda</taxon>
        <taxon>Insecta</taxon>
        <taxon>Pterygota</taxon>
        <taxon>Neoptera</taxon>
        <taxon>Endopterygota</taxon>
        <taxon>Diptera</taxon>
        <taxon>Nematocera</taxon>
        <taxon>Culicoidea</taxon>
        <taxon>Culicidae</taxon>
        <taxon>Anophelinae</taxon>
        <taxon>Anopheles</taxon>
    </lineage>
</organism>
<accession>A0A2M4CZY0</accession>
<reference evidence="2" key="1">
    <citation type="submission" date="2018-01" db="EMBL/GenBank/DDBJ databases">
        <title>An insight into the sialome of Amazonian anophelines.</title>
        <authorList>
            <person name="Ribeiro J.M."/>
            <person name="Scarpassa V."/>
            <person name="Calvo E."/>
        </authorList>
    </citation>
    <scope>NUCLEOTIDE SEQUENCE</scope>
</reference>
<sequence length="99" mass="11642">MRRPLITLTFFTLHQLHQLQQLHHDFGVEAAGLFCLYVGHAATRCNDFRLSHPPGRFIPHQPAHRMWWKECSERSLHASQSSTIRSDRSLASDRRKVRR</sequence>
<proteinExistence type="predicted"/>
<evidence type="ECO:0000313" key="2">
    <source>
        <dbReference type="EMBL" id="MBW70892.1"/>
    </source>
</evidence>